<comment type="caution">
    <text evidence="2">The sequence shown here is derived from an EMBL/GenBank/DDBJ whole genome shotgun (WGS) entry which is preliminary data.</text>
</comment>
<dbReference type="RefSeq" id="WP_111568587.1">
    <property type="nucleotide sequence ID" value="NZ_PIPK01000003.1"/>
</dbReference>
<organism evidence="2 4">
    <name type="scientific">Aliidiomarina maris</name>
    <dbReference type="NCBI Taxonomy" id="531312"/>
    <lineage>
        <taxon>Bacteria</taxon>
        <taxon>Pseudomonadati</taxon>
        <taxon>Pseudomonadota</taxon>
        <taxon>Gammaproteobacteria</taxon>
        <taxon>Alteromonadales</taxon>
        <taxon>Idiomarinaceae</taxon>
        <taxon>Aliidiomarina</taxon>
    </lineage>
</organism>
<keyword evidence="1" id="KW-0472">Membrane</keyword>
<dbReference type="Proteomes" id="UP000287865">
    <property type="component" value="Unassembled WGS sequence"/>
</dbReference>
<reference evidence="2 4" key="2">
    <citation type="submission" date="2018-06" db="EMBL/GenBank/DDBJ databases">
        <title>Genomic Encyclopedia of Type Strains, Phase III (KMG-III): the genomes of soil and plant-associated and newly described type strains.</title>
        <authorList>
            <person name="Whitman W."/>
        </authorList>
    </citation>
    <scope>NUCLEOTIDE SEQUENCE [LARGE SCALE GENOMIC DNA]</scope>
    <source>
        <strain evidence="2 4">CGMCC 1.15366</strain>
    </source>
</reference>
<dbReference type="AlphaFoldDB" id="A0A327XAV9"/>
<keyword evidence="5" id="KW-1185">Reference proteome</keyword>
<gene>
    <name evidence="2" type="ORF">B0I24_102235</name>
    <name evidence="3" type="ORF">CWE07_04400</name>
</gene>
<evidence type="ECO:0000313" key="5">
    <source>
        <dbReference type="Proteomes" id="UP000287865"/>
    </source>
</evidence>
<reference evidence="3 5" key="1">
    <citation type="journal article" date="2018" name="Front. Microbiol.">
        <title>Genome-Based Analysis Reveals the Taxonomy and Diversity of the Family Idiomarinaceae.</title>
        <authorList>
            <person name="Liu Y."/>
            <person name="Lai Q."/>
            <person name="Shao Z."/>
        </authorList>
    </citation>
    <scope>NUCLEOTIDE SEQUENCE [LARGE SCALE GENOMIC DNA]</scope>
    <source>
        <strain evidence="3 5">CF12-14</strain>
    </source>
</reference>
<keyword evidence="1" id="KW-1133">Transmembrane helix</keyword>
<dbReference type="InterPro" id="IPR021494">
    <property type="entry name" value="DUF3149"/>
</dbReference>
<evidence type="ECO:0000313" key="3">
    <source>
        <dbReference type="EMBL" id="RUO27201.1"/>
    </source>
</evidence>
<proteinExistence type="predicted"/>
<dbReference type="Proteomes" id="UP000249203">
    <property type="component" value="Unassembled WGS sequence"/>
</dbReference>
<dbReference type="EMBL" id="PIPK01000003">
    <property type="protein sequence ID" value="RUO27201.1"/>
    <property type="molecule type" value="Genomic_DNA"/>
</dbReference>
<dbReference type="Pfam" id="PF11346">
    <property type="entry name" value="DUF3149"/>
    <property type="match status" value="1"/>
</dbReference>
<dbReference type="OrthoDB" id="5772434at2"/>
<sequence>MSIWQEFFREPIIFLSFTGLAIVIGMCIFYAVYFYVKVAQSDSQ</sequence>
<evidence type="ECO:0000256" key="1">
    <source>
        <dbReference type="SAM" id="Phobius"/>
    </source>
</evidence>
<feature type="transmembrane region" description="Helical" evidence="1">
    <location>
        <begin position="12"/>
        <end position="36"/>
    </location>
</feature>
<evidence type="ECO:0000313" key="2">
    <source>
        <dbReference type="EMBL" id="RAK00807.1"/>
    </source>
</evidence>
<dbReference type="EMBL" id="QLMD01000002">
    <property type="protein sequence ID" value="RAK00807.1"/>
    <property type="molecule type" value="Genomic_DNA"/>
</dbReference>
<evidence type="ECO:0000313" key="4">
    <source>
        <dbReference type="Proteomes" id="UP000249203"/>
    </source>
</evidence>
<keyword evidence="1" id="KW-0812">Transmembrane</keyword>
<protein>
    <submittedName>
        <fullName evidence="3">DUF3149 domain-containing protein</fullName>
    </submittedName>
    <submittedName>
        <fullName evidence="2">Uncharacterized protein DUF3149</fullName>
    </submittedName>
</protein>
<name>A0A327XAV9_9GAMM</name>
<accession>A0A327XAV9</accession>